<reference evidence="3 4" key="1">
    <citation type="submission" date="2020-03" db="EMBL/GenBank/DDBJ databases">
        <title>Sequencing the genomes of 1000 actinobacteria strains.</title>
        <authorList>
            <person name="Klenk H.-P."/>
        </authorList>
    </citation>
    <scope>NUCLEOTIDE SEQUENCE [LARGE SCALE GENOMIC DNA]</scope>
    <source>
        <strain evidence="3 4">DSM 18964</strain>
    </source>
</reference>
<accession>A0A846S3G4</accession>
<keyword evidence="1 3" id="KW-0456">Lyase</keyword>
<dbReference type="EC" id="4.2.1.6" evidence="3"/>
<dbReference type="Pfam" id="PF02746">
    <property type="entry name" value="MR_MLE_N"/>
    <property type="match status" value="1"/>
</dbReference>
<dbReference type="EMBL" id="JAATJN010000001">
    <property type="protein sequence ID" value="NJC56681.1"/>
    <property type="molecule type" value="Genomic_DNA"/>
</dbReference>
<dbReference type="InterPro" id="IPR018110">
    <property type="entry name" value="Mandel_Rmase/mucon_lact_enz_CS"/>
</dbReference>
<proteinExistence type="predicted"/>
<protein>
    <submittedName>
        <fullName evidence="3">Galactonate dehydratase</fullName>
        <ecNumber evidence="3">4.2.1.6</ecNumber>
    </submittedName>
</protein>
<dbReference type="SFLD" id="SFLDS00001">
    <property type="entry name" value="Enolase"/>
    <property type="match status" value="1"/>
</dbReference>
<evidence type="ECO:0000313" key="3">
    <source>
        <dbReference type="EMBL" id="NJC56681.1"/>
    </source>
</evidence>
<gene>
    <name evidence="3" type="ORF">BKA07_001716</name>
</gene>
<dbReference type="PROSITE" id="PS00908">
    <property type="entry name" value="MR_MLE_1"/>
    <property type="match status" value="1"/>
</dbReference>
<feature type="domain" description="Mandelate racemase/muconate lactonizing enzyme C-terminal" evidence="2">
    <location>
        <begin position="124"/>
        <end position="235"/>
    </location>
</feature>
<dbReference type="SMART" id="SM00922">
    <property type="entry name" value="MR_MLE"/>
    <property type="match status" value="1"/>
</dbReference>
<dbReference type="InterPro" id="IPR013342">
    <property type="entry name" value="Mandelate_racemase_C"/>
</dbReference>
<dbReference type="Gene3D" id="3.30.390.10">
    <property type="entry name" value="Enolase-like, N-terminal domain"/>
    <property type="match status" value="1"/>
</dbReference>
<dbReference type="PANTHER" id="PTHR48080">
    <property type="entry name" value="D-GALACTONATE DEHYDRATASE-RELATED"/>
    <property type="match status" value="1"/>
</dbReference>
<dbReference type="GO" id="GO:0008869">
    <property type="term" value="F:galactonate dehydratase activity"/>
    <property type="evidence" value="ECO:0007669"/>
    <property type="project" value="UniProtKB-EC"/>
</dbReference>
<dbReference type="Proteomes" id="UP000576792">
    <property type="component" value="Unassembled WGS sequence"/>
</dbReference>
<dbReference type="InterPro" id="IPR029065">
    <property type="entry name" value="Enolase_C-like"/>
</dbReference>
<evidence type="ECO:0000313" key="4">
    <source>
        <dbReference type="Proteomes" id="UP000576792"/>
    </source>
</evidence>
<keyword evidence="4" id="KW-1185">Reference proteome</keyword>
<organism evidence="3 4">
    <name type="scientific">Brevibacterium marinum</name>
    <dbReference type="NCBI Taxonomy" id="418643"/>
    <lineage>
        <taxon>Bacteria</taxon>
        <taxon>Bacillati</taxon>
        <taxon>Actinomycetota</taxon>
        <taxon>Actinomycetes</taxon>
        <taxon>Micrococcales</taxon>
        <taxon>Brevibacteriaceae</taxon>
        <taxon>Brevibacterium</taxon>
    </lineage>
</organism>
<dbReference type="GO" id="GO:0009063">
    <property type="term" value="P:amino acid catabolic process"/>
    <property type="evidence" value="ECO:0007669"/>
    <property type="project" value="InterPro"/>
</dbReference>
<dbReference type="CDD" id="cd03316">
    <property type="entry name" value="MR_like"/>
    <property type="match status" value="1"/>
</dbReference>
<dbReference type="SUPFAM" id="SSF54826">
    <property type="entry name" value="Enolase N-terminal domain-like"/>
    <property type="match status" value="1"/>
</dbReference>
<evidence type="ECO:0000259" key="2">
    <source>
        <dbReference type="SMART" id="SM00922"/>
    </source>
</evidence>
<dbReference type="AlphaFoldDB" id="A0A846S3G4"/>
<dbReference type="Pfam" id="PF13378">
    <property type="entry name" value="MR_MLE_C"/>
    <property type="match status" value="1"/>
</dbReference>
<comment type="caution">
    <text evidence="3">The sequence shown here is derived from an EMBL/GenBank/DDBJ whole genome shotgun (WGS) entry which is preliminary data.</text>
</comment>
<dbReference type="InterPro" id="IPR034593">
    <property type="entry name" value="DgoD-like"/>
</dbReference>
<dbReference type="InterPro" id="IPR029017">
    <property type="entry name" value="Enolase-like_N"/>
</dbReference>
<dbReference type="InterPro" id="IPR013341">
    <property type="entry name" value="Mandelate_racemase_N_dom"/>
</dbReference>
<sequence length="396" mass="42606">MPTITEVRPIHVNRILYVSVETDDGLYGLGESGAWAYQEATAEVVKTFAEYLVGQDPRKIEHHWQFMYRAYHFRGAVIMGALSAIDIALWDLAGKRLGVPVHELLGGAARERVRVYKHVAGATVDELVEDCKGAQSEGYTAVGHLSPFLDIDRNESLESSNAQYISEAVNVLKTLRAEVGDGLDLCVELHRRLSISESITFAHAVADVMPMFIEDPVRPDNFDSMTHVASSVPVPVATGERLHTPEEFQMLLSRYPLAYTRISVCLAGGITGAMKIAAIAESVGSKVVPHNPLSPVSTAACLQVSSAVSNLGIMELPDHSGVSATERYTASADGKRQEFDQTAMLSPIPAAAGGYAPVPSGPGLGIELDFKLADRIPVTRVETLSRLGADGAVVDQ</sequence>
<dbReference type="RefSeq" id="WP_167950525.1">
    <property type="nucleotide sequence ID" value="NZ_BAAAPQ010000025.1"/>
</dbReference>
<dbReference type="InterPro" id="IPR036849">
    <property type="entry name" value="Enolase-like_C_sf"/>
</dbReference>
<dbReference type="PANTHER" id="PTHR48080:SF2">
    <property type="entry name" value="D-GALACTONATE DEHYDRATASE"/>
    <property type="match status" value="1"/>
</dbReference>
<evidence type="ECO:0000256" key="1">
    <source>
        <dbReference type="ARBA" id="ARBA00023239"/>
    </source>
</evidence>
<dbReference type="SUPFAM" id="SSF51604">
    <property type="entry name" value="Enolase C-terminal domain-like"/>
    <property type="match status" value="1"/>
</dbReference>
<name>A0A846S3G4_9MICO</name>
<dbReference type="Gene3D" id="3.20.20.120">
    <property type="entry name" value="Enolase-like C-terminal domain"/>
    <property type="match status" value="1"/>
</dbReference>